<dbReference type="InterPro" id="IPR050764">
    <property type="entry name" value="CbbQ/NirQ/NorQ/GpvN"/>
</dbReference>
<dbReference type="GO" id="GO:0016887">
    <property type="term" value="F:ATP hydrolysis activity"/>
    <property type="evidence" value="ECO:0007669"/>
    <property type="project" value="InterPro"/>
</dbReference>
<accession>A0A6N3BL30</accession>
<dbReference type="RefSeq" id="WP_156701720.1">
    <property type="nucleotide sequence ID" value="NZ_CACRUP010000017.1"/>
</dbReference>
<dbReference type="Pfam" id="PF07728">
    <property type="entry name" value="AAA_5"/>
    <property type="match status" value="1"/>
</dbReference>
<dbReference type="PANTHER" id="PTHR42759:SF1">
    <property type="entry name" value="MAGNESIUM-CHELATASE SUBUNIT CHLD"/>
    <property type="match status" value="1"/>
</dbReference>
<dbReference type="AlphaFoldDB" id="A0A6N3BL30"/>
<protein>
    <submittedName>
        <fullName evidence="2">Denitrification regulatory protein NirQ</fullName>
    </submittedName>
</protein>
<sequence length="292" mass="33627">MKNNKIEEFIKNYDLDEKYKERIPNPHFFYSGDEILREAVSAVLAGKNILLVGDKSTGKNVLAENLAHLFKRPLWNLSFHINIDSSVLIGDDTLKNGNVLFREGPITKAANCGGFVVLDEINMAKNEAMAVLHSILDYRRIIDIPGYDLIKLHPATRFIATMNYGYEGTRELNEALLSRFVIIKMPLISRDRLVELIKKEYPNMKEEYVGNIAFFFYDLKLKAEAGEISRHAPDLRGIFDAIDLVREDLSLNSALQLTIANKLFDPYEEEILRDLINTRFEENLYFKDIFQE</sequence>
<gene>
    <name evidence="2" type="primary">nirQ</name>
    <name evidence="2" type="ORF">PGLFYP46_01695</name>
</gene>
<dbReference type="SMART" id="SM00382">
    <property type="entry name" value="AAA"/>
    <property type="match status" value="1"/>
</dbReference>
<reference evidence="2" key="1">
    <citation type="submission" date="2019-11" db="EMBL/GenBank/DDBJ databases">
        <authorList>
            <person name="Feng L."/>
        </authorList>
    </citation>
    <scope>NUCLEOTIDE SEQUENCE</scope>
    <source>
        <strain evidence="2">PgorbachiiLFYP46</strain>
    </source>
</reference>
<dbReference type="SUPFAM" id="SSF52540">
    <property type="entry name" value="P-loop containing nucleoside triphosphate hydrolases"/>
    <property type="match status" value="1"/>
</dbReference>
<proteinExistence type="predicted"/>
<dbReference type="InterPro" id="IPR011704">
    <property type="entry name" value="ATPase_dyneun-rel_AAA"/>
</dbReference>
<dbReference type="Gene3D" id="3.40.50.300">
    <property type="entry name" value="P-loop containing nucleotide triphosphate hydrolases"/>
    <property type="match status" value="1"/>
</dbReference>
<name>A0A6N3BL30_9FIRM</name>
<dbReference type="InterPro" id="IPR027417">
    <property type="entry name" value="P-loop_NTPase"/>
</dbReference>
<organism evidence="2">
    <name type="scientific">Peptoniphilus gorbachii</name>
    <dbReference type="NCBI Taxonomy" id="411567"/>
    <lineage>
        <taxon>Bacteria</taxon>
        <taxon>Bacillati</taxon>
        <taxon>Bacillota</taxon>
        <taxon>Tissierellia</taxon>
        <taxon>Tissierellales</taxon>
        <taxon>Peptoniphilaceae</taxon>
        <taxon>Peptoniphilus</taxon>
    </lineage>
</organism>
<dbReference type="EMBL" id="CACRUP010000017">
    <property type="protein sequence ID" value="VYU03239.1"/>
    <property type="molecule type" value="Genomic_DNA"/>
</dbReference>
<evidence type="ECO:0000259" key="1">
    <source>
        <dbReference type="SMART" id="SM00382"/>
    </source>
</evidence>
<dbReference type="InterPro" id="IPR003593">
    <property type="entry name" value="AAA+_ATPase"/>
</dbReference>
<dbReference type="PANTHER" id="PTHR42759">
    <property type="entry name" value="MOXR FAMILY PROTEIN"/>
    <property type="match status" value="1"/>
</dbReference>
<dbReference type="GO" id="GO:0005524">
    <property type="term" value="F:ATP binding"/>
    <property type="evidence" value="ECO:0007669"/>
    <property type="project" value="InterPro"/>
</dbReference>
<feature type="domain" description="AAA+ ATPase" evidence="1">
    <location>
        <begin position="45"/>
        <end position="186"/>
    </location>
</feature>
<evidence type="ECO:0000313" key="2">
    <source>
        <dbReference type="EMBL" id="VYU03239.1"/>
    </source>
</evidence>